<evidence type="ECO:0000313" key="1">
    <source>
        <dbReference type="EMBL" id="MCF2220664.1"/>
    </source>
</evidence>
<keyword evidence="2" id="KW-1185">Reference proteome</keyword>
<evidence type="ECO:0008006" key="3">
    <source>
        <dbReference type="Google" id="ProtNLM"/>
    </source>
</evidence>
<dbReference type="Proteomes" id="UP001430374">
    <property type="component" value="Unassembled WGS sequence"/>
</dbReference>
<evidence type="ECO:0000313" key="2">
    <source>
        <dbReference type="Proteomes" id="UP001430374"/>
    </source>
</evidence>
<dbReference type="EMBL" id="JACSGT010000002">
    <property type="protein sequence ID" value="MCF2220664.1"/>
    <property type="molecule type" value="Genomic_DNA"/>
</dbReference>
<comment type="caution">
    <text evidence="1">The sequence shown here is derived from an EMBL/GenBank/DDBJ whole genome shotgun (WGS) entry which is preliminary data.</text>
</comment>
<name>A0ABS9CAG1_9FLAO</name>
<proteinExistence type="predicted"/>
<organism evidence="1 2">
    <name type="scientific">Chryseobacterium indicum</name>
    <dbReference type="NCBI Taxonomy" id="2766954"/>
    <lineage>
        <taxon>Bacteria</taxon>
        <taxon>Pseudomonadati</taxon>
        <taxon>Bacteroidota</taxon>
        <taxon>Flavobacteriia</taxon>
        <taxon>Flavobacteriales</taxon>
        <taxon>Weeksellaceae</taxon>
        <taxon>Chryseobacterium group</taxon>
        <taxon>Chryseobacterium</taxon>
    </lineage>
</organism>
<reference evidence="1" key="1">
    <citation type="submission" date="2021-08" db="EMBL/GenBank/DDBJ databases">
        <title>Complete genome sequence of Chryseobacterium sp strain PS-8.</title>
        <authorList>
            <person name="Das S.K."/>
        </authorList>
    </citation>
    <scope>NUCLEOTIDE SEQUENCE</scope>
    <source>
        <strain evidence="1">PS-8</strain>
    </source>
</reference>
<dbReference type="RefSeq" id="WP_235132079.1">
    <property type="nucleotide sequence ID" value="NZ_JACSGT010000002.1"/>
</dbReference>
<accession>A0ABS9CAG1</accession>
<gene>
    <name evidence="1" type="ORF">H9Q08_15360</name>
</gene>
<protein>
    <recommendedName>
        <fullName evidence="3">ClpX-type ZB domain-containing protein</fullName>
    </recommendedName>
</protein>
<sequence>MLDLNHPRTRIIFKAAGYTDRLKNYCGKYTVESFNDRQETFIQMSIICDEFEQFYNLNFATIQRDVKEIIDTIKAEIDHLSKINDQTEPENCKVCNSKLFVYKSLIKEFGTFYFCNKCSEIIVAKLNELESITGAVFI</sequence>